<feature type="transmembrane region" description="Helical" evidence="1">
    <location>
        <begin position="34"/>
        <end position="50"/>
    </location>
</feature>
<proteinExistence type="predicted"/>
<keyword evidence="1" id="KW-0812">Transmembrane</keyword>
<dbReference type="RefSeq" id="WP_282001684.1">
    <property type="nucleotide sequence ID" value="NZ_AP027151.1"/>
</dbReference>
<organism evidence="2 3">
    <name type="scientific">Geotalea uraniireducens</name>
    <dbReference type="NCBI Taxonomy" id="351604"/>
    <lineage>
        <taxon>Bacteria</taxon>
        <taxon>Pseudomonadati</taxon>
        <taxon>Thermodesulfobacteriota</taxon>
        <taxon>Desulfuromonadia</taxon>
        <taxon>Geobacterales</taxon>
        <taxon>Geobacteraceae</taxon>
        <taxon>Geotalea</taxon>
    </lineage>
</organism>
<sequence>MKALLSLLAVTLLTGAFLYPLYIGGIGRPVSRPLVAVMATGGVICLRLLVKYRKRF</sequence>
<keyword evidence="3" id="KW-1185">Reference proteome</keyword>
<reference evidence="2 3" key="1">
    <citation type="submission" date="2022-12" db="EMBL/GenBank/DDBJ databases">
        <title>Polyphasic characterization of Geotalea uranireducens NIT-SL11 newly isolated from a complex of sewage sludge and microbially reduced graphene oxide.</title>
        <authorList>
            <person name="Xie L."/>
            <person name="Yoshida N."/>
            <person name="Meng L."/>
        </authorList>
    </citation>
    <scope>NUCLEOTIDE SEQUENCE [LARGE SCALE GENOMIC DNA]</scope>
    <source>
        <strain evidence="2 3">NIT-SL11</strain>
    </source>
</reference>
<gene>
    <name evidence="2" type="ORF">GURASL_05930</name>
</gene>
<evidence type="ECO:0000313" key="2">
    <source>
        <dbReference type="EMBL" id="BDV41670.1"/>
    </source>
</evidence>
<name>A0ABM8EGV0_9BACT</name>
<evidence type="ECO:0000313" key="3">
    <source>
        <dbReference type="Proteomes" id="UP001317705"/>
    </source>
</evidence>
<keyword evidence="1" id="KW-1133">Transmembrane helix</keyword>
<dbReference type="EMBL" id="AP027151">
    <property type="protein sequence ID" value="BDV41670.1"/>
    <property type="molecule type" value="Genomic_DNA"/>
</dbReference>
<protein>
    <submittedName>
        <fullName evidence="2">Uncharacterized protein</fullName>
    </submittedName>
</protein>
<keyword evidence="1" id="KW-0472">Membrane</keyword>
<evidence type="ECO:0000256" key="1">
    <source>
        <dbReference type="SAM" id="Phobius"/>
    </source>
</evidence>
<dbReference type="Proteomes" id="UP001317705">
    <property type="component" value="Chromosome"/>
</dbReference>
<accession>A0ABM8EGV0</accession>